<name>A0AA39PI10_9AGAR</name>
<comment type="caution">
    <text evidence="1">The sequence shown here is derived from an EMBL/GenBank/DDBJ whole genome shotgun (WGS) entry which is preliminary data.</text>
</comment>
<dbReference type="AlphaFoldDB" id="A0AA39PI10"/>
<organism evidence="1 2">
    <name type="scientific">Armillaria novae-zelandiae</name>
    <dbReference type="NCBI Taxonomy" id="153914"/>
    <lineage>
        <taxon>Eukaryota</taxon>
        <taxon>Fungi</taxon>
        <taxon>Dikarya</taxon>
        <taxon>Basidiomycota</taxon>
        <taxon>Agaricomycotina</taxon>
        <taxon>Agaricomycetes</taxon>
        <taxon>Agaricomycetidae</taxon>
        <taxon>Agaricales</taxon>
        <taxon>Marasmiineae</taxon>
        <taxon>Physalacriaceae</taxon>
        <taxon>Armillaria</taxon>
    </lineage>
</organism>
<accession>A0AA39PI10</accession>
<proteinExistence type="predicted"/>
<reference evidence="1" key="1">
    <citation type="submission" date="2023-06" db="EMBL/GenBank/DDBJ databases">
        <authorList>
            <consortium name="Lawrence Berkeley National Laboratory"/>
            <person name="Ahrendt S."/>
            <person name="Sahu N."/>
            <person name="Indic B."/>
            <person name="Wong-Bajracharya J."/>
            <person name="Merenyi Z."/>
            <person name="Ke H.-M."/>
            <person name="Monk M."/>
            <person name="Kocsube S."/>
            <person name="Drula E."/>
            <person name="Lipzen A."/>
            <person name="Balint B."/>
            <person name="Henrissat B."/>
            <person name="Andreopoulos B."/>
            <person name="Martin F.M."/>
            <person name="Harder C.B."/>
            <person name="Rigling D."/>
            <person name="Ford K.L."/>
            <person name="Foster G.D."/>
            <person name="Pangilinan J."/>
            <person name="Papanicolaou A."/>
            <person name="Barry K."/>
            <person name="LaButti K."/>
            <person name="Viragh M."/>
            <person name="Koriabine M."/>
            <person name="Yan M."/>
            <person name="Riley R."/>
            <person name="Champramary S."/>
            <person name="Plett K.L."/>
            <person name="Tsai I.J."/>
            <person name="Slot J."/>
            <person name="Sipos G."/>
            <person name="Plett J."/>
            <person name="Nagy L.G."/>
            <person name="Grigoriev I.V."/>
        </authorList>
    </citation>
    <scope>NUCLEOTIDE SEQUENCE</scope>
    <source>
        <strain evidence="1">ICMP 16352</strain>
    </source>
</reference>
<protein>
    <submittedName>
        <fullName evidence="1">Uncharacterized protein</fullName>
    </submittedName>
</protein>
<sequence>MAMSNYPFRHSTYYTRDDDEFISELPPMNTEEDLLQELQNYEPQAASNVYPPHGRRRYTRRAHRTRLAVTFQRLRRKLQNGIKMITATLRGTR</sequence>
<dbReference type="Proteomes" id="UP001175227">
    <property type="component" value="Unassembled WGS sequence"/>
</dbReference>
<dbReference type="EMBL" id="JAUEPR010000005">
    <property type="protein sequence ID" value="KAK0484657.1"/>
    <property type="molecule type" value="Genomic_DNA"/>
</dbReference>
<keyword evidence="2" id="KW-1185">Reference proteome</keyword>
<evidence type="ECO:0000313" key="1">
    <source>
        <dbReference type="EMBL" id="KAK0484657.1"/>
    </source>
</evidence>
<gene>
    <name evidence="1" type="ORF">IW261DRAFT_1458021</name>
</gene>
<evidence type="ECO:0000313" key="2">
    <source>
        <dbReference type="Proteomes" id="UP001175227"/>
    </source>
</evidence>